<evidence type="ECO:0000259" key="2">
    <source>
        <dbReference type="Pfam" id="PF20666"/>
    </source>
</evidence>
<dbReference type="Pfam" id="PF20666">
    <property type="entry name" value="ZW10_C"/>
    <property type="match status" value="1"/>
</dbReference>
<dbReference type="InterPro" id="IPR046362">
    <property type="entry name" value="Zw10/DSL1_C_sf"/>
</dbReference>
<dbReference type="Gene3D" id="1.10.357.150">
    <property type="match status" value="1"/>
</dbReference>
<proteinExistence type="predicted"/>
<dbReference type="Proteomes" id="UP000318582">
    <property type="component" value="Unassembled WGS sequence"/>
</dbReference>
<protein>
    <recommendedName>
        <fullName evidence="6">Centromere/kinetochore protein zw10</fullName>
    </recommendedName>
</protein>
<comment type="caution">
    <text evidence="4">The sequence shown here is derived from an EMBL/GenBank/DDBJ whole genome shotgun (WGS) entry which is preliminary data.</text>
</comment>
<dbReference type="GO" id="GO:1990423">
    <property type="term" value="C:RZZ complex"/>
    <property type="evidence" value="ECO:0007669"/>
    <property type="project" value="TreeGrafter"/>
</dbReference>
<evidence type="ECO:0000313" key="5">
    <source>
        <dbReference type="Proteomes" id="UP000318582"/>
    </source>
</evidence>
<dbReference type="Pfam" id="PF22766">
    <property type="entry name" value="ZW10_C2"/>
    <property type="match status" value="1"/>
</dbReference>
<dbReference type="Pfam" id="PF20665">
    <property type="entry name" value="Zw10_middle"/>
    <property type="match status" value="1"/>
</dbReference>
<dbReference type="GO" id="GO:0005737">
    <property type="term" value="C:cytoplasm"/>
    <property type="evidence" value="ECO:0007669"/>
    <property type="project" value="GOC"/>
</dbReference>
<dbReference type="InterPro" id="IPR055148">
    <property type="entry name" value="ZW10_C_2"/>
</dbReference>
<keyword evidence="5" id="KW-1185">Reference proteome</keyword>
<evidence type="ECO:0000313" key="4">
    <source>
        <dbReference type="EMBL" id="TPX54936.1"/>
    </source>
</evidence>
<dbReference type="STRING" id="109895.A0A507DTR5"/>
<dbReference type="AlphaFoldDB" id="A0A507DTR5"/>
<evidence type="ECO:0000259" key="3">
    <source>
        <dbReference type="Pfam" id="PF22766"/>
    </source>
</evidence>
<dbReference type="GO" id="GO:0006888">
    <property type="term" value="P:endoplasmic reticulum to Golgi vesicle-mediated transport"/>
    <property type="evidence" value="ECO:0007669"/>
    <property type="project" value="TreeGrafter"/>
</dbReference>
<evidence type="ECO:0008006" key="6">
    <source>
        <dbReference type="Google" id="ProtNLM"/>
    </source>
</evidence>
<feature type="domain" description="Centromere/kinetochore protein zw10 middle" evidence="1">
    <location>
        <begin position="211"/>
        <end position="404"/>
    </location>
</feature>
<dbReference type="PANTHER" id="PTHR12205:SF0">
    <property type="entry name" value="CENTROMERE_KINETOCHORE PROTEIN ZW10 HOMOLOG"/>
    <property type="match status" value="1"/>
</dbReference>
<accession>A0A507DTR5</accession>
<dbReference type="GO" id="GO:0007094">
    <property type="term" value="P:mitotic spindle assembly checkpoint signaling"/>
    <property type="evidence" value="ECO:0007669"/>
    <property type="project" value="TreeGrafter"/>
</dbReference>
<reference evidence="4 5" key="1">
    <citation type="journal article" date="2019" name="Sci. Rep.">
        <title>Comparative genomics of chytrid fungi reveal insights into the obligate biotrophic and pathogenic lifestyle of Synchytrium endobioticum.</title>
        <authorList>
            <person name="van de Vossenberg B.T.L.H."/>
            <person name="Warris S."/>
            <person name="Nguyen H.D.T."/>
            <person name="van Gent-Pelzer M.P.E."/>
            <person name="Joly D.L."/>
            <person name="van de Geest H.C."/>
            <person name="Bonants P.J.M."/>
            <person name="Smith D.S."/>
            <person name="Levesque C.A."/>
            <person name="van der Lee T.A.J."/>
        </authorList>
    </citation>
    <scope>NUCLEOTIDE SEQUENCE [LARGE SCALE GENOMIC DNA]</scope>
    <source>
        <strain evidence="4 5">CBS 809.83</strain>
    </source>
</reference>
<dbReference type="PANTHER" id="PTHR12205">
    <property type="entry name" value="CENTROMERE/KINETOCHORE PROTEIN ZW10"/>
    <property type="match status" value="1"/>
</dbReference>
<sequence length="747" mass="82865">MMLASADSHAANATRRRLSILPGGLYGAEPKELPSVDTQLEHLKSQVFLVILSHYSTYQHRIDVRDDIATVAERIETEPSQTKGLAGEIKQKRSTISLLTVLTKVHAELQGLDQLVDTGELESAAESLVKMTESVGLLWDLSRQTDCPIDVIKAIKKEVMTKGAFLQQKLEELFASAFVFTCHGDVTELKVHPRLLATIEKTFFDSPIKPNDVLNAMAIQGSLASALTRFAKRLLSNFVIPIIQQRSNATVTAMRTKMSSSVMLGAVVKELNPPSASSSSQLSHVFDNLRTLAQFLKEDIFGSPSSSSTHHDRRSGPFHLFAEVWSPLLIHEVVASCLAPSIPDGKDGAHADFVASIENFDRTMKDAGYFDEDQSELTDFVSKIHRHSAEKRRAELLTLVRDILQSEDQNTVQVPGPLERGDIFATSSEVKAVKGENPAATTGKGSEGKDGLEIADATFKLGPCHVSTQAQTLVELAHQTLDEVEETDTSGKIDAFYCARDIFDSYRAVMPVHHGDALENIPARTMLFYNDCEYISFHLLLLGYRYSKNQPYPLNEMGTFLDMVPSFRKMGEGYFRNQMRKQRDKLLAMIAEAEGFHNLVDDVRCEAVEKAIKSTLYHLNGLAKAWRPILPTELYLKSIGMLLDVILQAVLKNMATLGGWTKEEGHQLRYLISLIDKSEAHFHRVTGVGKDKTIEKAPIPKYVTLWEAHKDLVDMLDTASADTIQQRIQGALEHIGGTATAKTSPHR</sequence>
<organism evidence="4 5">
    <name type="scientific">Powellomyces hirtus</name>
    <dbReference type="NCBI Taxonomy" id="109895"/>
    <lineage>
        <taxon>Eukaryota</taxon>
        <taxon>Fungi</taxon>
        <taxon>Fungi incertae sedis</taxon>
        <taxon>Chytridiomycota</taxon>
        <taxon>Chytridiomycota incertae sedis</taxon>
        <taxon>Chytridiomycetes</taxon>
        <taxon>Spizellomycetales</taxon>
        <taxon>Powellomycetaceae</taxon>
        <taxon>Powellomyces</taxon>
    </lineage>
</organism>
<dbReference type="EMBL" id="QEAQ01000133">
    <property type="protein sequence ID" value="TPX54936.1"/>
    <property type="molecule type" value="Genomic_DNA"/>
</dbReference>
<dbReference type="InterPro" id="IPR048343">
    <property type="entry name" value="ZW10_C"/>
</dbReference>
<gene>
    <name evidence="4" type="ORF">PhCBS80983_g05687</name>
</gene>
<feature type="domain" description="Centromere/kinetochore protein zw10 C-terminal" evidence="2">
    <location>
        <begin position="459"/>
        <end position="587"/>
    </location>
</feature>
<name>A0A507DTR5_9FUNG</name>
<dbReference type="InterPro" id="IPR048344">
    <property type="entry name" value="Zw10_middle"/>
</dbReference>
<feature type="domain" description="ZW10 C-terminal helical" evidence="3">
    <location>
        <begin position="610"/>
        <end position="719"/>
    </location>
</feature>
<evidence type="ECO:0000259" key="1">
    <source>
        <dbReference type="Pfam" id="PF20665"/>
    </source>
</evidence>